<evidence type="ECO:0000256" key="6">
    <source>
        <dbReference type="SAM" id="Phobius"/>
    </source>
</evidence>
<reference evidence="8 9" key="1">
    <citation type="submission" date="2021-03" db="EMBL/GenBank/DDBJ databases">
        <title>Antimicrobial resistance genes in bacteria isolated from Japanese honey, and their potential for conferring macrolide and lincosamide resistance in the American foulbrood pathogen Paenibacillus larvae.</title>
        <authorList>
            <person name="Okamoto M."/>
            <person name="Kumagai M."/>
            <person name="Kanamori H."/>
            <person name="Takamatsu D."/>
        </authorList>
    </citation>
    <scope>NUCLEOTIDE SEQUENCE [LARGE SCALE GENOMIC DNA]</scope>
    <source>
        <strain evidence="8 9">J6TS1</strain>
    </source>
</reference>
<dbReference type="InterPro" id="IPR007168">
    <property type="entry name" value="Phageshock_PspC_N"/>
</dbReference>
<keyword evidence="9" id="KW-1185">Reference proteome</keyword>
<evidence type="ECO:0000259" key="7">
    <source>
        <dbReference type="Pfam" id="PF04024"/>
    </source>
</evidence>
<keyword evidence="3 6" id="KW-0812">Transmembrane</keyword>
<feature type="domain" description="Phage shock protein PspC N-terminal" evidence="7">
    <location>
        <begin position="2"/>
        <end position="53"/>
    </location>
</feature>
<proteinExistence type="predicted"/>
<protein>
    <recommendedName>
        <fullName evidence="7">Phage shock protein PspC N-terminal domain-containing protein</fullName>
    </recommendedName>
</protein>
<evidence type="ECO:0000256" key="2">
    <source>
        <dbReference type="ARBA" id="ARBA00022475"/>
    </source>
</evidence>
<keyword evidence="5 6" id="KW-0472">Membrane</keyword>
<evidence type="ECO:0000313" key="9">
    <source>
        <dbReference type="Proteomes" id="UP000680670"/>
    </source>
</evidence>
<evidence type="ECO:0000256" key="3">
    <source>
        <dbReference type="ARBA" id="ARBA00022692"/>
    </source>
</evidence>
<dbReference type="Proteomes" id="UP000680670">
    <property type="component" value="Unassembled WGS sequence"/>
</dbReference>
<dbReference type="Pfam" id="PF04024">
    <property type="entry name" value="PspC"/>
    <property type="match status" value="1"/>
</dbReference>
<name>A0ABQ4KX61_SIMTE</name>
<organism evidence="8 9">
    <name type="scientific">Siminovitchia terrae</name>
    <name type="common">Bacillus terrae</name>
    <dbReference type="NCBI Taxonomy" id="1914933"/>
    <lineage>
        <taxon>Bacteria</taxon>
        <taxon>Bacillati</taxon>
        <taxon>Bacillota</taxon>
        <taxon>Bacilli</taxon>
        <taxon>Bacillales</taxon>
        <taxon>Bacillaceae</taxon>
        <taxon>Siminovitchia</taxon>
    </lineage>
</organism>
<evidence type="ECO:0000313" key="8">
    <source>
        <dbReference type="EMBL" id="GIN96090.1"/>
    </source>
</evidence>
<comment type="caution">
    <text evidence="8">The sequence shown here is derived from an EMBL/GenBank/DDBJ whole genome shotgun (WGS) entry which is preliminary data.</text>
</comment>
<dbReference type="EMBL" id="BORJ01000004">
    <property type="protein sequence ID" value="GIN96090.1"/>
    <property type="molecule type" value="Genomic_DNA"/>
</dbReference>
<dbReference type="PANTHER" id="PTHR33885">
    <property type="entry name" value="PHAGE SHOCK PROTEIN C"/>
    <property type="match status" value="1"/>
</dbReference>
<evidence type="ECO:0000256" key="5">
    <source>
        <dbReference type="ARBA" id="ARBA00023136"/>
    </source>
</evidence>
<evidence type="ECO:0000256" key="4">
    <source>
        <dbReference type="ARBA" id="ARBA00022989"/>
    </source>
</evidence>
<keyword evidence="2" id="KW-1003">Cell membrane</keyword>
<dbReference type="InterPro" id="IPR052027">
    <property type="entry name" value="PspC"/>
</dbReference>
<accession>A0ABQ4KX61</accession>
<dbReference type="PANTHER" id="PTHR33885:SF3">
    <property type="entry name" value="PHAGE SHOCK PROTEIN C"/>
    <property type="match status" value="1"/>
</dbReference>
<gene>
    <name evidence="8" type="ORF">J6TS1_19600</name>
</gene>
<feature type="transmembrane region" description="Helical" evidence="6">
    <location>
        <begin position="33"/>
        <end position="51"/>
    </location>
</feature>
<comment type="subcellular location">
    <subcellularLocation>
        <location evidence="1">Cell membrane</location>
        <topology evidence="1">Single-pass membrane protein</topology>
    </subcellularLocation>
</comment>
<evidence type="ECO:0000256" key="1">
    <source>
        <dbReference type="ARBA" id="ARBA00004162"/>
    </source>
</evidence>
<keyword evidence="4 6" id="KW-1133">Transmembrane helix</keyword>
<sequence>MKKLMRSSTDKILFGVCAGIAEFFSISPFIVRLIFFVTGSVVIYIILAALLPENPSLY</sequence>